<sequence length="104" mass="11313">MPAYGPEKKKKLEAAVERKRFKGKGSLAENPISPAQKKKWADKAGRLAERKRVDAHAARIRGTKPGSSKIRPGGGLVKPRTPSRPRGEQVSEGLSKGTVMEKLT</sequence>
<dbReference type="AlphaFoldDB" id="A0A0F9JH31"/>
<gene>
    <name evidence="2" type="ORF">LCGC14_1825950</name>
</gene>
<feature type="compositionally biased region" description="Basic and acidic residues" evidence="1">
    <location>
        <begin position="39"/>
        <end position="57"/>
    </location>
</feature>
<feature type="region of interest" description="Disordered" evidence="1">
    <location>
        <begin position="18"/>
        <end position="104"/>
    </location>
</feature>
<accession>A0A0F9JH31</accession>
<evidence type="ECO:0000313" key="2">
    <source>
        <dbReference type="EMBL" id="KKL98282.1"/>
    </source>
</evidence>
<protein>
    <submittedName>
        <fullName evidence="2">Uncharacterized protein</fullName>
    </submittedName>
</protein>
<feature type="non-terminal residue" evidence="2">
    <location>
        <position position="104"/>
    </location>
</feature>
<name>A0A0F9JH31_9ZZZZ</name>
<comment type="caution">
    <text evidence="2">The sequence shown here is derived from an EMBL/GenBank/DDBJ whole genome shotgun (WGS) entry which is preliminary data.</text>
</comment>
<reference evidence="2" key="1">
    <citation type="journal article" date="2015" name="Nature">
        <title>Complex archaea that bridge the gap between prokaryotes and eukaryotes.</title>
        <authorList>
            <person name="Spang A."/>
            <person name="Saw J.H."/>
            <person name="Jorgensen S.L."/>
            <person name="Zaremba-Niedzwiedzka K."/>
            <person name="Martijn J."/>
            <person name="Lind A.E."/>
            <person name="van Eijk R."/>
            <person name="Schleper C."/>
            <person name="Guy L."/>
            <person name="Ettema T.J."/>
        </authorList>
    </citation>
    <scope>NUCLEOTIDE SEQUENCE</scope>
</reference>
<organism evidence="2">
    <name type="scientific">marine sediment metagenome</name>
    <dbReference type="NCBI Taxonomy" id="412755"/>
    <lineage>
        <taxon>unclassified sequences</taxon>
        <taxon>metagenomes</taxon>
        <taxon>ecological metagenomes</taxon>
    </lineage>
</organism>
<proteinExistence type="predicted"/>
<evidence type="ECO:0000256" key="1">
    <source>
        <dbReference type="SAM" id="MobiDB-lite"/>
    </source>
</evidence>
<dbReference type="EMBL" id="LAZR01017959">
    <property type="protein sequence ID" value="KKL98282.1"/>
    <property type="molecule type" value="Genomic_DNA"/>
</dbReference>